<dbReference type="GO" id="GO:0008820">
    <property type="term" value="F:cobinamide phosphate guanylyltransferase activity"/>
    <property type="evidence" value="ECO:0007669"/>
    <property type="project" value="UniProtKB-EC"/>
</dbReference>
<evidence type="ECO:0000256" key="9">
    <source>
        <dbReference type="ARBA" id="ARBA00012523"/>
    </source>
</evidence>
<keyword evidence="21" id="KW-1185">Reference proteome</keyword>
<feature type="binding site" evidence="19">
    <location>
        <position position="85"/>
    </location>
    <ligand>
        <name>GTP</name>
        <dbReference type="ChEBI" id="CHEBI:37565"/>
    </ligand>
</feature>
<dbReference type="SUPFAM" id="SSF52540">
    <property type="entry name" value="P-loop containing nucleoside triphosphate hydrolases"/>
    <property type="match status" value="1"/>
</dbReference>
<keyword evidence="10" id="KW-0169">Cobalamin biosynthesis</keyword>
<comment type="function">
    <text evidence="4">Catalyzes ATP-dependent phosphorylation of adenosylcobinamide and addition of GMP to adenosylcobinamide phosphate.</text>
</comment>
<evidence type="ECO:0000256" key="8">
    <source>
        <dbReference type="ARBA" id="ARBA00012016"/>
    </source>
</evidence>
<dbReference type="NCBIfam" id="NF004469">
    <property type="entry name" value="PRK05800.1"/>
    <property type="match status" value="1"/>
</dbReference>
<dbReference type="EC" id="2.7.7.62" evidence="9"/>
<evidence type="ECO:0000256" key="11">
    <source>
        <dbReference type="ARBA" id="ARBA00022679"/>
    </source>
</evidence>
<evidence type="ECO:0000256" key="5">
    <source>
        <dbReference type="ARBA" id="ARBA00004692"/>
    </source>
</evidence>
<proteinExistence type="inferred from homology"/>
<feature type="active site" description="GMP-histidine intermediate" evidence="18">
    <location>
        <position position="50"/>
    </location>
</feature>
<dbReference type="GO" id="GO:0005525">
    <property type="term" value="F:GTP binding"/>
    <property type="evidence" value="ECO:0007669"/>
    <property type="project" value="UniProtKB-KW"/>
</dbReference>
<evidence type="ECO:0000256" key="19">
    <source>
        <dbReference type="PIRSR" id="PIRSR006135-2"/>
    </source>
</evidence>
<comment type="catalytic activity">
    <reaction evidence="2">
        <text>adenosylcob(III)inamide phosphate + GTP + H(+) = adenosylcob(III)inamide-GDP + diphosphate</text>
        <dbReference type="Rhea" id="RHEA:22712"/>
        <dbReference type="ChEBI" id="CHEBI:15378"/>
        <dbReference type="ChEBI" id="CHEBI:33019"/>
        <dbReference type="ChEBI" id="CHEBI:37565"/>
        <dbReference type="ChEBI" id="CHEBI:58502"/>
        <dbReference type="ChEBI" id="CHEBI:60487"/>
        <dbReference type="EC" id="2.7.7.62"/>
    </reaction>
</comment>
<evidence type="ECO:0000256" key="12">
    <source>
        <dbReference type="ARBA" id="ARBA00022741"/>
    </source>
</evidence>
<comment type="catalytic activity">
    <reaction evidence="1">
        <text>adenosylcob(III)inamide + ATP = adenosylcob(III)inamide phosphate + ADP + H(+)</text>
        <dbReference type="Rhea" id="RHEA:15769"/>
        <dbReference type="ChEBI" id="CHEBI:2480"/>
        <dbReference type="ChEBI" id="CHEBI:15378"/>
        <dbReference type="ChEBI" id="CHEBI:30616"/>
        <dbReference type="ChEBI" id="CHEBI:58502"/>
        <dbReference type="ChEBI" id="CHEBI:456216"/>
        <dbReference type="EC" id="2.7.1.156"/>
    </reaction>
</comment>
<evidence type="ECO:0000256" key="2">
    <source>
        <dbReference type="ARBA" id="ARBA00000711"/>
    </source>
</evidence>
<keyword evidence="12 19" id="KW-0547">Nucleotide-binding</keyword>
<evidence type="ECO:0000256" key="17">
    <source>
        <dbReference type="ARBA" id="ARBA00030571"/>
    </source>
</evidence>
<feature type="binding site" evidence="19">
    <location>
        <begin position="34"/>
        <end position="36"/>
    </location>
    <ligand>
        <name>GTP</name>
        <dbReference type="ChEBI" id="CHEBI:37565"/>
    </ligand>
</feature>
<evidence type="ECO:0000256" key="6">
    <source>
        <dbReference type="ARBA" id="ARBA00005159"/>
    </source>
</evidence>
<dbReference type="PANTHER" id="PTHR34848:SF1">
    <property type="entry name" value="BIFUNCTIONAL ADENOSYLCOBALAMIN BIOSYNTHESIS PROTEIN COBU"/>
    <property type="match status" value="1"/>
</dbReference>
<comment type="similarity">
    <text evidence="7">Belongs to the CobU/CobP family.</text>
</comment>
<dbReference type="InterPro" id="IPR027417">
    <property type="entry name" value="P-loop_NTPase"/>
</dbReference>
<evidence type="ECO:0000256" key="18">
    <source>
        <dbReference type="PIRSR" id="PIRSR006135-1"/>
    </source>
</evidence>
<dbReference type="RefSeq" id="WP_087678849.1">
    <property type="nucleotide sequence ID" value="NZ_FUWV01000008.1"/>
</dbReference>
<evidence type="ECO:0000256" key="16">
    <source>
        <dbReference type="ARBA" id="ARBA00029570"/>
    </source>
</evidence>
<feature type="binding site" evidence="19">
    <location>
        <begin position="9"/>
        <end position="16"/>
    </location>
    <ligand>
        <name>GTP</name>
        <dbReference type="ChEBI" id="CHEBI:37565"/>
    </ligand>
</feature>
<dbReference type="EC" id="2.7.1.156" evidence="8"/>
<gene>
    <name evidence="20" type="ORF">SAMN02745973_01418</name>
</gene>
<dbReference type="OrthoDB" id="9799422at2"/>
<evidence type="ECO:0000313" key="21">
    <source>
        <dbReference type="Proteomes" id="UP000196365"/>
    </source>
</evidence>
<comment type="catalytic activity">
    <reaction evidence="3">
        <text>adenosylcob(III)inamide + GTP = adenosylcob(III)inamide phosphate + GDP + H(+)</text>
        <dbReference type="Rhea" id="RHEA:15765"/>
        <dbReference type="ChEBI" id="CHEBI:2480"/>
        <dbReference type="ChEBI" id="CHEBI:15378"/>
        <dbReference type="ChEBI" id="CHEBI:37565"/>
        <dbReference type="ChEBI" id="CHEBI:58189"/>
        <dbReference type="ChEBI" id="CHEBI:58502"/>
        <dbReference type="EC" id="2.7.1.156"/>
    </reaction>
</comment>
<evidence type="ECO:0000256" key="4">
    <source>
        <dbReference type="ARBA" id="ARBA00003889"/>
    </source>
</evidence>
<evidence type="ECO:0000256" key="15">
    <source>
        <dbReference type="ARBA" id="ARBA00023134"/>
    </source>
</evidence>
<dbReference type="Gene3D" id="3.40.50.300">
    <property type="entry name" value="P-loop containing nucleotide triphosphate hydrolases"/>
    <property type="match status" value="1"/>
</dbReference>
<dbReference type="GO" id="GO:0043752">
    <property type="term" value="F:adenosylcobinamide kinase activity"/>
    <property type="evidence" value="ECO:0007669"/>
    <property type="project" value="UniProtKB-EC"/>
</dbReference>
<keyword evidence="20" id="KW-0548">Nucleotidyltransferase</keyword>
<name>A0A1T4MRD7_9FIRM</name>
<dbReference type="GO" id="GO:0005524">
    <property type="term" value="F:ATP binding"/>
    <property type="evidence" value="ECO:0007669"/>
    <property type="project" value="UniProtKB-KW"/>
</dbReference>
<reference evidence="20 21" key="1">
    <citation type="submission" date="2017-02" db="EMBL/GenBank/DDBJ databases">
        <authorList>
            <person name="Peterson S.W."/>
        </authorList>
    </citation>
    <scope>NUCLEOTIDE SEQUENCE [LARGE SCALE GENOMIC DNA]</scope>
    <source>
        <strain evidence="20 21">DSM 15102</strain>
    </source>
</reference>
<comment type="pathway">
    <text evidence="5">Cofactor biosynthesis; adenosylcobalamin biosynthesis; adenosylcobalamin from cob(II)yrinate a,c-diamide: step 6/7.</text>
</comment>
<dbReference type="PANTHER" id="PTHR34848">
    <property type="match status" value="1"/>
</dbReference>
<dbReference type="Proteomes" id="UP000196365">
    <property type="component" value="Unassembled WGS sequence"/>
</dbReference>
<evidence type="ECO:0000256" key="7">
    <source>
        <dbReference type="ARBA" id="ARBA00007490"/>
    </source>
</evidence>
<comment type="pathway">
    <text evidence="6">Cofactor biosynthesis; adenosylcobalamin biosynthesis; adenosylcobalamin from cob(II)yrinate a,c-diamide: step 5/7.</text>
</comment>
<keyword evidence="15 19" id="KW-0342">GTP-binding</keyword>
<feature type="binding site" evidence="19">
    <location>
        <begin position="51"/>
        <end position="54"/>
    </location>
    <ligand>
        <name>GTP</name>
        <dbReference type="ChEBI" id="CHEBI:37565"/>
    </ligand>
</feature>
<protein>
    <recommendedName>
        <fullName evidence="16">Adenosylcobinamide kinase</fullName>
        <ecNumber evidence="8">2.7.1.156</ecNumber>
        <ecNumber evidence="9">2.7.7.62</ecNumber>
    </recommendedName>
    <alternativeName>
        <fullName evidence="17">Adenosylcobinamide-phosphate guanylyltransferase</fullName>
    </alternativeName>
</protein>
<dbReference type="InterPro" id="IPR003203">
    <property type="entry name" value="CobU/CobP"/>
</dbReference>
<dbReference type="CDD" id="cd00544">
    <property type="entry name" value="CobU"/>
    <property type="match status" value="1"/>
</dbReference>
<organism evidence="20 21">
    <name type="scientific">Garciella nitratireducens DSM 15102</name>
    <dbReference type="NCBI Taxonomy" id="1121911"/>
    <lineage>
        <taxon>Bacteria</taxon>
        <taxon>Bacillati</taxon>
        <taxon>Bacillota</taxon>
        <taxon>Clostridia</taxon>
        <taxon>Eubacteriales</taxon>
        <taxon>Eubacteriaceae</taxon>
        <taxon>Garciella</taxon>
    </lineage>
</organism>
<evidence type="ECO:0000256" key="3">
    <source>
        <dbReference type="ARBA" id="ARBA00001522"/>
    </source>
</evidence>
<keyword evidence="11 20" id="KW-0808">Transferase</keyword>
<feature type="binding site" evidence="19">
    <location>
        <position position="62"/>
    </location>
    <ligand>
        <name>GTP</name>
        <dbReference type="ChEBI" id="CHEBI:37565"/>
    </ligand>
</feature>
<evidence type="ECO:0000313" key="20">
    <source>
        <dbReference type="EMBL" id="SJZ69572.1"/>
    </source>
</evidence>
<dbReference type="Pfam" id="PF02283">
    <property type="entry name" value="CobU"/>
    <property type="match status" value="1"/>
</dbReference>
<dbReference type="UniPathway" id="UPA00148">
    <property type="reaction ID" value="UER00236"/>
</dbReference>
<evidence type="ECO:0000256" key="13">
    <source>
        <dbReference type="ARBA" id="ARBA00022777"/>
    </source>
</evidence>
<accession>A0A1T4MRD7</accession>
<evidence type="ECO:0000256" key="14">
    <source>
        <dbReference type="ARBA" id="ARBA00022840"/>
    </source>
</evidence>
<keyword evidence="14" id="KW-0067">ATP-binding</keyword>
<evidence type="ECO:0000256" key="10">
    <source>
        <dbReference type="ARBA" id="ARBA00022573"/>
    </source>
</evidence>
<evidence type="ECO:0000256" key="1">
    <source>
        <dbReference type="ARBA" id="ARBA00000312"/>
    </source>
</evidence>
<sequence>MGRLTFIIGGARSGKSHYAEKLAKESGKKVSYLATSIPFDEGMKNRIQKHRESRPKEWITIEKYRDFDKILESKEYEETDIFLLDCITIMINNLMFYSNLDFDNCTVEQVEDLEKEIIEQIEKLLALSEYKDMIIVSNEVGMGLVPTYKMGNYYRDIVGRVNQRIASKADEVFFLISGLPMKLK</sequence>
<keyword evidence="13 20" id="KW-0418">Kinase</keyword>
<dbReference type="AlphaFoldDB" id="A0A1T4MRD7"/>
<dbReference type="PIRSF" id="PIRSF006135">
    <property type="entry name" value="CobU"/>
    <property type="match status" value="1"/>
</dbReference>
<dbReference type="EMBL" id="FUWV01000008">
    <property type="protein sequence ID" value="SJZ69572.1"/>
    <property type="molecule type" value="Genomic_DNA"/>
</dbReference>
<dbReference type="GO" id="GO:0009236">
    <property type="term" value="P:cobalamin biosynthetic process"/>
    <property type="evidence" value="ECO:0007669"/>
    <property type="project" value="UniProtKB-UniPathway"/>
</dbReference>